<organism evidence="1 2">
    <name type="scientific">Lacticaseibacillus paracasei subsp. paracasei</name>
    <dbReference type="NCBI Taxonomy" id="47714"/>
    <lineage>
        <taxon>Bacteria</taxon>
        <taxon>Bacillati</taxon>
        <taxon>Bacillota</taxon>
        <taxon>Bacilli</taxon>
        <taxon>Lactobacillales</taxon>
        <taxon>Lactobacillaceae</taxon>
        <taxon>Lacticaseibacillus</taxon>
    </lineage>
</organism>
<proteinExistence type="predicted"/>
<reference evidence="1 2" key="1">
    <citation type="submission" date="2017-08" db="EMBL/GenBank/DDBJ databases">
        <title>Genome sequence, comparative genomics and functional analysis of the highly adhesive Lactobacillus paracasei Kobulty strain.</title>
        <authorList>
            <person name="Koryszewska-Baginska A."/>
            <person name="Grynberg M."/>
            <person name="Aleksandrzak-Piekarczyk T."/>
        </authorList>
    </citation>
    <scope>NUCLEOTIDE SEQUENCE [LARGE SCALE GENOMIC DNA]</scope>
    <source>
        <strain evidence="1 2">IBB3423</strain>
    </source>
</reference>
<name>A0AAP9HKA1_LACPA</name>
<gene>
    <name evidence="1" type="ORF">LCAKO_3174</name>
</gene>
<evidence type="ECO:0000313" key="2">
    <source>
        <dbReference type="Proteomes" id="UP000423274"/>
    </source>
</evidence>
<sequence length="87" mass="9820">MNRKQLHGIRLLTHALAHQIDTTSQLMKTECDKGSWYGLTKAEMVKRTTDTLTTYALAIGSLDNAVIALNRIDTVLEQEDEKCKETK</sequence>
<dbReference type="Proteomes" id="UP000423274">
    <property type="component" value="Chromosome"/>
</dbReference>
<dbReference type="EMBL" id="CP022954">
    <property type="protein sequence ID" value="QGV19661.1"/>
    <property type="molecule type" value="Genomic_DNA"/>
</dbReference>
<dbReference type="RefSeq" id="WP_156657018.1">
    <property type="nucleotide sequence ID" value="NZ_CP022954.1"/>
</dbReference>
<evidence type="ECO:0000313" key="1">
    <source>
        <dbReference type="EMBL" id="QGV19661.1"/>
    </source>
</evidence>
<dbReference type="AlphaFoldDB" id="A0AAP9HKA1"/>
<accession>A0AAP9HKA1</accession>
<protein>
    <submittedName>
        <fullName evidence="1">Uncharacterized protein</fullName>
    </submittedName>
</protein>